<protein>
    <recommendedName>
        <fullName evidence="3">AB hydrolase-1 domain-containing protein</fullName>
    </recommendedName>
</protein>
<dbReference type="InterPro" id="IPR029058">
    <property type="entry name" value="AB_hydrolase_fold"/>
</dbReference>
<dbReference type="AlphaFoldDB" id="A0AAQ3MYC6"/>
<dbReference type="InterPro" id="IPR038770">
    <property type="entry name" value="Na+/solute_symporter_sf"/>
</dbReference>
<dbReference type="Gene3D" id="1.20.1530.20">
    <property type="match status" value="1"/>
</dbReference>
<gene>
    <name evidence="4" type="ORF">V8G54_031290</name>
</gene>
<keyword evidence="2" id="KW-1133">Transmembrane helix</keyword>
<name>A0AAQ3MYC6_VIGMU</name>
<evidence type="ECO:0000313" key="4">
    <source>
        <dbReference type="EMBL" id="WVY99139.1"/>
    </source>
</evidence>
<dbReference type="PANTHER" id="PTHR45763:SF61">
    <property type="entry name" value="AB HYDROLASE-1 DOMAIN-CONTAINING PROTEIN"/>
    <property type="match status" value="1"/>
</dbReference>
<keyword evidence="2" id="KW-0812">Transmembrane</keyword>
<keyword evidence="5" id="KW-1185">Reference proteome</keyword>
<dbReference type="PANTHER" id="PTHR45763">
    <property type="entry name" value="HYDROLASE, ALPHA/BETA FOLD FAMILY PROTEIN, EXPRESSED-RELATED"/>
    <property type="match status" value="1"/>
</dbReference>
<evidence type="ECO:0000256" key="2">
    <source>
        <dbReference type="SAM" id="Phobius"/>
    </source>
</evidence>
<evidence type="ECO:0000256" key="1">
    <source>
        <dbReference type="ARBA" id="ARBA00004141"/>
    </source>
</evidence>
<dbReference type="Pfam" id="PF12697">
    <property type="entry name" value="Abhydrolase_6"/>
    <property type="match status" value="1"/>
</dbReference>
<dbReference type="GO" id="GO:0016020">
    <property type="term" value="C:membrane"/>
    <property type="evidence" value="ECO:0007669"/>
    <property type="project" value="UniProtKB-SubCell"/>
</dbReference>
<reference evidence="4 5" key="1">
    <citation type="journal article" date="2023" name="Life. Sci Alliance">
        <title>Evolutionary insights into 3D genome organization and epigenetic landscape of Vigna mungo.</title>
        <authorList>
            <person name="Junaid A."/>
            <person name="Singh B."/>
            <person name="Bhatia S."/>
        </authorList>
    </citation>
    <scope>NUCLEOTIDE SEQUENCE [LARGE SCALE GENOMIC DNA]</scope>
    <source>
        <strain evidence="4">Urdbean</strain>
    </source>
</reference>
<dbReference type="Proteomes" id="UP001374535">
    <property type="component" value="Chromosome 9"/>
</dbReference>
<dbReference type="InterPro" id="IPR000073">
    <property type="entry name" value="AB_hydrolase_1"/>
</dbReference>
<evidence type="ECO:0000259" key="3">
    <source>
        <dbReference type="Pfam" id="PF12697"/>
    </source>
</evidence>
<accession>A0AAQ3MYC6</accession>
<sequence>MQVPWIQVSRSRPLLLKLKPDVFLIAIGLGTLLHLSLLVFNTIAIRSLSVISGGRNSIFSREENASALVLVASQKTLPVMVAVIEPLQGAFGESGLLVLPCVAAHLNQIIVDSFIVNFLRSRDNSNNVKAIQAPPPRKCGSPNGPPITASRIKLRDGRHLAYKEHGVPRELAKNKIVFLHGFRSSRHDAVIATNLPNGLVEELGVCVVSFDRPGYGESDPDPNRTMKSLALDVEELADKFYVVGFSMGGQAVWGCLNFIPHRLAGATLLTPVVNYWWHNLPSNITTKSFYDQPTQDQWAVRVAHYFPWLTFWWFTQKWFPSSTAVSPTPIVLSHQDLSIISNINRQHQSQVQQQGEAESICRDAILGFGRWDFDPLDIDNPFPDNTGHVHLWQGDDDKLIPVPLQRYIAQNIPWIHYHEISGSGHLFPYLHELTATIIKTQLLH</sequence>
<feature type="transmembrane region" description="Helical" evidence="2">
    <location>
        <begin position="22"/>
        <end position="44"/>
    </location>
</feature>
<dbReference type="EMBL" id="CP144692">
    <property type="protein sequence ID" value="WVY99139.1"/>
    <property type="molecule type" value="Genomic_DNA"/>
</dbReference>
<comment type="subcellular location">
    <subcellularLocation>
        <location evidence="1">Membrane</location>
        <topology evidence="1">Multi-pass membrane protein</topology>
    </subcellularLocation>
</comment>
<evidence type="ECO:0000313" key="5">
    <source>
        <dbReference type="Proteomes" id="UP001374535"/>
    </source>
</evidence>
<dbReference type="Pfam" id="PF13593">
    <property type="entry name" value="SBF_like"/>
    <property type="match status" value="1"/>
</dbReference>
<feature type="domain" description="AB hydrolase-1" evidence="3">
    <location>
        <begin position="176"/>
        <end position="431"/>
    </location>
</feature>
<proteinExistence type="predicted"/>
<keyword evidence="2" id="KW-0472">Membrane</keyword>
<dbReference type="FunFam" id="3.40.50.1820:FF:000270">
    <property type="entry name" value="Alpha/beta-Hydrolases superfamily protein"/>
    <property type="match status" value="1"/>
</dbReference>
<dbReference type="SUPFAM" id="SSF53474">
    <property type="entry name" value="alpha/beta-Hydrolases"/>
    <property type="match status" value="1"/>
</dbReference>
<organism evidence="4 5">
    <name type="scientific">Vigna mungo</name>
    <name type="common">Black gram</name>
    <name type="synonym">Phaseolus mungo</name>
    <dbReference type="NCBI Taxonomy" id="3915"/>
    <lineage>
        <taxon>Eukaryota</taxon>
        <taxon>Viridiplantae</taxon>
        <taxon>Streptophyta</taxon>
        <taxon>Embryophyta</taxon>
        <taxon>Tracheophyta</taxon>
        <taxon>Spermatophyta</taxon>
        <taxon>Magnoliopsida</taxon>
        <taxon>eudicotyledons</taxon>
        <taxon>Gunneridae</taxon>
        <taxon>Pentapetalae</taxon>
        <taxon>rosids</taxon>
        <taxon>fabids</taxon>
        <taxon>Fabales</taxon>
        <taxon>Fabaceae</taxon>
        <taxon>Papilionoideae</taxon>
        <taxon>50 kb inversion clade</taxon>
        <taxon>NPAAA clade</taxon>
        <taxon>indigoferoid/millettioid clade</taxon>
        <taxon>Phaseoleae</taxon>
        <taxon>Vigna</taxon>
    </lineage>
</organism>
<dbReference type="Gene3D" id="3.40.50.1820">
    <property type="entry name" value="alpha/beta hydrolase"/>
    <property type="match status" value="1"/>
</dbReference>
<dbReference type="InterPro" id="IPR016833">
    <property type="entry name" value="Put_Na-Bile_cotransptr"/>
</dbReference>